<feature type="compositionally biased region" description="Basic residues" evidence="3">
    <location>
        <begin position="1"/>
        <end position="17"/>
    </location>
</feature>
<feature type="compositionally biased region" description="Basic and acidic residues" evidence="3">
    <location>
        <begin position="284"/>
        <end position="298"/>
    </location>
</feature>
<feature type="domain" description="RRM" evidence="4">
    <location>
        <begin position="493"/>
        <end position="573"/>
    </location>
</feature>
<dbReference type="Pfam" id="PF00076">
    <property type="entry name" value="RRM_1"/>
    <property type="match status" value="3"/>
</dbReference>
<dbReference type="InterPro" id="IPR012677">
    <property type="entry name" value="Nucleotide-bd_a/b_plait_sf"/>
</dbReference>
<feature type="domain" description="RRM" evidence="4">
    <location>
        <begin position="397"/>
        <end position="480"/>
    </location>
</feature>
<evidence type="ECO:0000256" key="3">
    <source>
        <dbReference type="SAM" id="MobiDB-lite"/>
    </source>
</evidence>
<reference evidence="5" key="1">
    <citation type="journal article" date="2023" name="GigaByte">
        <title>Genome assembly of the bearded iris, Iris pallida Lam.</title>
        <authorList>
            <person name="Bruccoleri R.E."/>
            <person name="Oakeley E.J."/>
            <person name="Faust A.M.E."/>
            <person name="Altorfer M."/>
            <person name="Dessus-Babus S."/>
            <person name="Burckhardt D."/>
            <person name="Oertli M."/>
            <person name="Naumann U."/>
            <person name="Petersen F."/>
            <person name="Wong J."/>
        </authorList>
    </citation>
    <scope>NUCLEOTIDE SEQUENCE</scope>
    <source>
        <strain evidence="5">GSM-AAB239-AS_SAM_17_03QT</strain>
    </source>
</reference>
<evidence type="ECO:0000313" key="5">
    <source>
        <dbReference type="EMBL" id="KAJ6797800.1"/>
    </source>
</evidence>
<evidence type="ECO:0000259" key="4">
    <source>
        <dbReference type="PROSITE" id="PS50102"/>
    </source>
</evidence>
<feature type="region of interest" description="Disordered" evidence="3">
    <location>
        <begin position="574"/>
        <end position="628"/>
    </location>
</feature>
<dbReference type="CDD" id="cd00590">
    <property type="entry name" value="RRM_SF"/>
    <property type="match status" value="2"/>
</dbReference>
<organism evidence="5 6">
    <name type="scientific">Iris pallida</name>
    <name type="common">Sweet iris</name>
    <dbReference type="NCBI Taxonomy" id="29817"/>
    <lineage>
        <taxon>Eukaryota</taxon>
        <taxon>Viridiplantae</taxon>
        <taxon>Streptophyta</taxon>
        <taxon>Embryophyta</taxon>
        <taxon>Tracheophyta</taxon>
        <taxon>Spermatophyta</taxon>
        <taxon>Magnoliopsida</taxon>
        <taxon>Liliopsida</taxon>
        <taxon>Asparagales</taxon>
        <taxon>Iridaceae</taxon>
        <taxon>Iridoideae</taxon>
        <taxon>Irideae</taxon>
        <taxon>Iris</taxon>
    </lineage>
</organism>
<evidence type="ECO:0000256" key="2">
    <source>
        <dbReference type="PROSITE-ProRule" id="PRU00176"/>
    </source>
</evidence>
<feature type="region of interest" description="Disordered" evidence="3">
    <location>
        <begin position="284"/>
        <end position="316"/>
    </location>
</feature>
<dbReference type="Proteomes" id="UP001140949">
    <property type="component" value="Unassembled WGS sequence"/>
</dbReference>
<feature type="compositionally biased region" description="Polar residues" evidence="3">
    <location>
        <begin position="619"/>
        <end position="628"/>
    </location>
</feature>
<feature type="compositionally biased region" description="Low complexity" evidence="3">
    <location>
        <begin position="233"/>
        <end position="243"/>
    </location>
</feature>
<gene>
    <name evidence="5" type="ORF">M6B38_214435</name>
</gene>
<dbReference type="AlphaFoldDB" id="A0AAX6E1H6"/>
<proteinExistence type="predicted"/>
<feature type="region of interest" description="Disordered" evidence="3">
    <location>
        <begin position="233"/>
        <end position="271"/>
    </location>
</feature>
<feature type="compositionally biased region" description="Low complexity" evidence="3">
    <location>
        <begin position="18"/>
        <end position="44"/>
    </location>
</feature>
<feature type="region of interest" description="Disordered" evidence="3">
    <location>
        <begin position="1"/>
        <end position="156"/>
    </location>
</feature>
<dbReference type="GO" id="GO:0003723">
    <property type="term" value="F:RNA binding"/>
    <property type="evidence" value="ECO:0007669"/>
    <property type="project" value="UniProtKB-UniRule"/>
</dbReference>
<feature type="domain" description="RRM" evidence="4">
    <location>
        <begin position="317"/>
        <end position="386"/>
    </location>
</feature>
<accession>A0AAX6E1H6</accession>
<dbReference type="InterPro" id="IPR035979">
    <property type="entry name" value="RBD_domain_sf"/>
</dbReference>
<dbReference type="InterPro" id="IPR000504">
    <property type="entry name" value="RRM_dom"/>
</dbReference>
<feature type="compositionally biased region" description="Low complexity" evidence="3">
    <location>
        <begin position="80"/>
        <end position="156"/>
    </location>
</feature>
<sequence length="756" mass="81821">MPPRKKIVRKTVRKTKPKTPTATASVSDTETPTTDTPVSVPDTEIPTDTPVSLPDTESPTDTPVPAPDTETHIDTPKPLEPTAEESPAPEPATTETLAEEPATAETLAEEPATTETLAEEPATTETLAEEPAPAETLAEEPASTETLAEEQTAPETLELETVVAAEEAAAGTTLAEEQTVPEILELETVVAAEEPAAGTAAEPLEPATKTKKVLRVRKVVKKKIVKKLVPKSSLAAAASGAAAEGDGKEVQAEEVSVSEEQHELGNPISDAASAKVEEVLEKADIGSGGDGEKEHVEETAAAGDGEGLPERSKRKNTEVFVGGLDRDAKEDDLRKVFGKAGEIVEVRMIMDGQSGKNKGYAFVRYADASMAKKAVSEFEKVEVCGKLCGASALKDNDTIFLGNIDKKWKKEDIIKMLQEVGIEKIETVTVMADSNNSDMNRGYAFLELESNKDAQIAYKKLQKKDAFGKGRNIKVAWAEPLIVPDEEEVKKVKSVYVEGIPSWDEEKVRETFTKFGEIERVVLARNMKSAKRKDFAFVNYTTREAALLCLESFDKESNDDDSKVTVKVSLAKPVQKAKQNKGGSKSSDKDNITEKPKAIQRHTKANVSSTKGKSFKGGHTSNGDKMSSTTHNLANVIRQQATWKQGQAGYAGGPTMHDYRHGSGGKRPFSSLGDETLYPDLRGYQRARLDSSFPSAGSSYGAMPHGAVGSSFPYYQHQGTGYAPGSLWCYRLYRHASDEARTSSVWKQLLFSILKR</sequence>
<comment type="caution">
    <text evidence="5">The sequence shown here is derived from an EMBL/GenBank/DDBJ whole genome shotgun (WGS) entry which is preliminary data.</text>
</comment>
<dbReference type="GO" id="GO:1990904">
    <property type="term" value="C:ribonucleoprotein complex"/>
    <property type="evidence" value="ECO:0007669"/>
    <property type="project" value="UniProtKB-KW"/>
</dbReference>
<evidence type="ECO:0000256" key="1">
    <source>
        <dbReference type="ARBA" id="ARBA00022884"/>
    </source>
</evidence>
<keyword evidence="5" id="KW-0687">Ribonucleoprotein</keyword>
<dbReference type="PROSITE" id="PS50102">
    <property type="entry name" value="RRM"/>
    <property type="match status" value="3"/>
</dbReference>
<keyword evidence="6" id="KW-1185">Reference proteome</keyword>
<dbReference type="Gene3D" id="3.30.70.330">
    <property type="match status" value="3"/>
</dbReference>
<name>A0AAX6E1H6_IRIPA</name>
<dbReference type="EMBL" id="JANAVB010040619">
    <property type="protein sequence ID" value="KAJ6797800.1"/>
    <property type="molecule type" value="Genomic_DNA"/>
</dbReference>
<dbReference type="SMART" id="SM00360">
    <property type="entry name" value="RRM"/>
    <property type="match status" value="3"/>
</dbReference>
<evidence type="ECO:0000313" key="6">
    <source>
        <dbReference type="Proteomes" id="UP001140949"/>
    </source>
</evidence>
<feature type="compositionally biased region" description="Basic and acidic residues" evidence="3">
    <location>
        <begin position="586"/>
        <end position="597"/>
    </location>
</feature>
<protein>
    <submittedName>
        <fullName evidence="5">Heterogeneous nuclear ribonucleoprotein Q-like</fullName>
    </submittedName>
</protein>
<reference evidence="5" key="2">
    <citation type="submission" date="2023-04" db="EMBL/GenBank/DDBJ databases">
        <authorList>
            <person name="Bruccoleri R.E."/>
            <person name="Oakeley E.J."/>
            <person name="Faust A.-M."/>
            <person name="Dessus-Babus S."/>
            <person name="Altorfer M."/>
            <person name="Burckhardt D."/>
            <person name="Oertli M."/>
            <person name="Naumann U."/>
            <person name="Petersen F."/>
            <person name="Wong J."/>
        </authorList>
    </citation>
    <scope>NUCLEOTIDE SEQUENCE</scope>
    <source>
        <strain evidence="5">GSM-AAB239-AS_SAM_17_03QT</strain>
        <tissue evidence="5">Leaf</tissue>
    </source>
</reference>
<keyword evidence="1 2" id="KW-0694">RNA-binding</keyword>
<dbReference type="PANTHER" id="PTHR21245">
    <property type="entry name" value="HETEROGENEOUS NUCLEAR RIBONUCLEOPROTEIN"/>
    <property type="match status" value="1"/>
</dbReference>
<dbReference type="SUPFAM" id="SSF54928">
    <property type="entry name" value="RNA-binding domain, RBD"/>
    <property type="match status" value="3"/>
</dbReference>